<dbReference type="GO" id="GO:0005524">
    <property type="term" value="F:ATP binding"/>
    <property type="evidence" value="ECO:0007669"/>
    <property type="project" value="UniProtKB-KW"/>
</dbReference>
<evidence type="ECO:0000256" key="11">
    <source>
        <dbReference type="ARBA" id="ARBA00023136"/>
    </source>
</evidence>
<dbReference type="Gene3D" id="1.20.1560.10">
    <property type="entry name" value="ABC transporter type 1, transmembrane domain"/>
    <property type="match status" value="1"/>
</dbReference>
<accession>A0AAW1U3X6</accession>
<evidence type="ECO:0000256" key="6">
    <source>
        <dbReference type="ARBA" id="ARBA00022737"/>
    </source>
</evidence>
<dbReference type="EC" id="7.6.2.2" evidence="3"/>
<evidence type="ECO:0000256" key="2">
    <source>
        <dbReference type="ARBA" id="ARBA00007577"/>
    </source>
</evidence>
<feature type="transmembrane region" description="Helical" evidence="14">
    <location>
        <begin position="211"/>
        <end position="232"/>
    </location>
</feature>
<dbReference type="InterPro" id="IPR003593">
    <property type="entry name" value="AAA+_ATPase"/>
</dbReference>
<dbReference type="Pfam" id="PF00664">
    <property type="entry name" value="ABC_membrane"/>
    <property type="match status" value="2"/>
</dbReference>
<evidence type="ECO:0000256" key="8">
    <source>
        <dbReference type="ARBA" id="ARBA00022840"/>
    </source>
</evidence>
<evidence type="ECO:0000256" key="12">
    <source>
        <dbReference type="ARBA" id="ARBA00023180"/>
    </source>
</evidence>
<evidence type="ECO:0000313" key="17">
    <source>
        <dbReference type="EMBL" id="KAK9877180.1"/>
    </source>
</evidence>
<dbReference type="PROSITE" id="PS50893">
    <property type="entry name" value="ABC_TRANSPORTER_2"/>
    <property type="match status" value="2"/>
</dbReference>
<dbReference type="FunFam" id="3.40.50.300:FF:000205">
    <property type="entry name" value="ABC transporter B family member 4"/>
    <property type="match status" value="1"/>
</dbReference>
<feature type="transmembrane region" description="Helical" evidence="14">
    <location>
        <begin position="187"/>
        <end position="205"/>
    </location>
</feature>
<keyword evidence="7" id="KW-0547">Nucleotide-binding</keyword>
<keyword evidence="9" id="KW-1278">Translocase</keyword>
<dbReference type="EMBL" id="JARQZJ010000040">
    <property type="protein sequence ID" value="KAK9877180.1"/>
    <property type="molecule type" value="Genomic_DNA"/>
</dbReference>
<feature type="domain" description="ABC transporter" evidence="15">
    <location>
        <begin position="397"/>
        <end position="633"/>
    </location>
</feature>
<dbReference type="SUPFAM" id="SSF90123">
    <property type="entry name" value="ABC transporter transmembrane region"/>
    <property type="match status" value="2"/>
</dbReference>
<feature type="transmembrane region" description="Helical" evidence="14">
    <location>
        <begin position="49"/>
        <end position="72"/>
    </location>
</feature>
<dbReference type="Proteomes" id="UP001431783">
    <property type="component" value="Unassembled WGS sequence"/>
</dbReference>
<keyword evidence="5 14" id="KW-0812">Transmembrane</keyword>
<reference evidence="17 18" key="1">
    <citation type="submission" date="2023-03" db="EMBL/GenBank/DDBJ databases">
        <title>Genome insight into feeding habits of ladybird beetles.</title>
        <authorList>
            <person name="Li H.-S."/>
            <person name="Huang Y.-H."/>
            <person name="Pang H."/>
        </authorList>
    </citation>
    <scope>NUCLEOTIDE SEQUENCE [LARGE SCALE GENOMIC DNA]</scope>
    <source>
        <strain evidence="17">SYSU_2023b</strain>
        <tissue evidence="17">Whole body</tissue>
    </source>
</reference>
<dbReference type="PROSITE" id="PS50929">
    <property type="entry name" value="ABC_TM1F"/>
    <property type="match status" value="2"/>
</dbReference>
<dbReference type="GO" id="GO:0097254">
    <property type="term" value="P:renal tubular secretion"/>
    <property type="evidence" value="ECO:0007669"/>
    <property type="project" value="UniProtKB-ARBA"/>
</dbReference>
<dbReference type="PROSITE" id="PS00211">
    <property type="entry name" value="ABC_TRANSPORTER_1"/>
    <property type="match status" value="2"/>
</dbReference>
<evidence type="ECO:0000259" key="15">
    <source>
        <dbReference type="PROSITE" id="PS50893"/>
    </source>
</evidence>
<evidence type="ECO:0000259" key="16">
    <source>
        <dbReference type="PROSITE" id="PS50929"/>
    </source>
</evidence>
<feature type="transmembrane region" description="Helical" evidence="14">
    <location>
        <begin position="918"/>
        <end position="940"/>
    </location>
</feature>
<keyword evidence="12" id="KW-0325">Glycoprotein</keyword>
<keyword evidence="6" id="KW-0677">Repeat</keyword>
<dbReference type="Gene3D" id="3.40.50.300">
    <property type="entry name" value="P-loop containing nucleotide triphosphate hydrolases"/>
    <property type="match status" value="2"/>
</dbReference>
<feature type="transmembrane region" description="Helical" evidence="14">
    <location>
        <begin position="335"/>
        <end position="354"/>
    </location>
</feature>
<dbReference type="InterPro" id="IPR011527">
    <property type="entry name" value="ABC1_TM_dom"/>
</dbReference>
<feature type="domain" description="ABC transporter" evidence="15">
    <location>
        <begin position="1009"/>
        <end position="1247"/>
    </location>
</feature>
<evidence type="ECO:0000256" key="5">
    <source>
        <dbReference type="ARBA" id="ARBA00022692"/>
    </source>
</evidence>
<dbReference type="GO" id="GO:0016887">
    <property type="term" value="F:ATP hydrolysis activity"/>
    <property type="evidence" value="ECO:0007669"/>
    <property type="project" value="InterPro"/>
</dbReference>
<keyword evidence="4" id="KW-0813">Transport</keyword>
<comment type="catalytic activity">
    <reaction evidence="13">
        <text>ATP + H2O + xenobioticSide 1 = ADP + phosphate + xenobioticSide 2.</text>
        <dbReference type="EC" id="7.6.2.2"/>
    </reaction>
</comment>
<evidence type="ECO:0000256" key="9">
    <source>
        <dbReference type="ARBA" id="ARBA00022967"/>
    </source>
</evidence>
<comment type="subcellular location">
    <subcellularLocation>
        <location evidence="1">Membrane</location>
        <topology evidence="1">Multi-pass membrane protein</topology>
    </subcellularLocation>
</comment>
<keyword evidence="11 14" id="KW-0472">Membrane</keyword>
<dbReference type="SUPFAM" id="SSF52540">
    <property type="entry name" value="P-loop containing nucleoside triphosphate hydrolases"/>
    <property type="match status" value="2"/>
</dbReference>
<dbReference type="GO" id="GO:0008559">
    <property type="term" value="F:ABC-type xenobiotic transporter activity"/>
    <property type="evidence" value="ECO:0007669"/>
    <property type="project" value="UniProtKB-EC"/>
</dbReference>
<dbReference type="SMART" id="SM00382">
    <property type="entry name" value="AAA"/>
    <property type="match status" value="2"/>
</dbReference>
<feature type="transmembrane region" description="Helical" evidence="14">
    <location>
        <begin position="841"/>
        <end position="863"/>
    </location>
</feature>
<comment type="similarity">
    <text evidence="2">Belongs to the ABC transporter superfamily. ABCB family. Multidrug resistance exporter (TC 3.A.1.201) subfamily.</text>
</comment>
<dbReference type="PANTHER" id="PTHR43394:SF27">
    <property type="entry name" value="ATP-DEPENDENT TRANSLOCASE ABCB1-LIKE"/>
    <property type="match status" value="1"/>
</dbReference>
<evidence type="ECO:0000256" key="14">
    <source>
        <dbReference type="SAM" id="Phobius"/>
    </source>
</evidence>
<dbReference type="InterPro" id="IPR017871">
    <property type="entry name" value="ABC_transporter-like_CS"/>
</dbReference>
<dbReference type="GO" id="GO:0017085">
    <property type="term" value="P:response to insecticide"/>
    <property type="evidence" value="ECO:0007669"/>
    <property type="project" value="UniProtKB-ARBA"/>
</dbReference>
<feature type="transmembrane region" description="Helical" evidence="14">
    <location>
        <begin position="700"/>
        <end position="726"/>
    </location>
</feature>
<dbReference type="InterPro" id="IPR003439">
    <property type="entry name" value="ABC_transporter-like_ATP-bd"/>
</dbReference>
<dbReference type="Pfam" id="PF00005">
    <property type="entry name" value="ABC_tran"/>
    <property type="match status" value="2"/>
</dbReference>
<feature type="transmembrane region" description="Helical" evidence="14">
    <location>
        <begin position="116"/>
        <end position="135"/>
    </location>
</feature>
<evidence type="ECO:0000256" key="13">
    <source>
        <dbReference type="ARBA" id="ARBA00034018"/>
    </source>
</evidence>
<keyword evidence="10 14" id="KW-1133">Transmembrane helix</keyword>
<dbReference type="AlphaFoldDB" id="A0AAW1U3X6"/>
<feature type="domain" description="ABC transmembrane type-1" evidence="16">
    <location>
        <begin position="53"/>
        <end position="362"/>
    </location>
</feature>
<proteinExistence type="inferred from homology"/>
<feature type="transmembrane region" description="Helical" evidence="14">
    <location>
        <begin position="297"/>
        <end position="315"/>
    </location>
</feature>
<dbReference type="GO" id="GO:0015421">
    <property type="term" value="F:ABC-type oligopeptide transporter activity"/>
    <property type="evidence" value="ECO:0007669"/>
    <property type="project" value="TreeGrafter"/>
</dbReference>
<dbReference type="InterPro" id="IPR036640">
    <property type="entry name" value="ABC1_TM_sf"/>
</dbReference>
<keyword evidence="18" id="KW-1185">Reference proteome</keyword>
<evidence type="ECO:0000256" key="7">
    <source>
        <dbReference type="ARBA" id="ARBA00022741"/>
    </source>
</evidence>
<feature type="domain" description="ABC transmembrane type-1" evidence="16">
    <location>
        <begin position="702"/>
        <end position="975"/>
    </location>
</feature>
<keyword evidence="8" id="KW-0067">ATP-binding</keyword>
<sequence length="1251" mass="138863">MNCDHNVITLLRKRVEGFYRGINKGRYFCNRDDSVFYYELYKYATALDVLFIVIGILCTLVVAICQPVYVILFGKACGYFINYAKEISNSSITEEEKNSLEQALKDNIHRFVYDTAGVGILTLVLQYIAGLLLSFSSLRQIYRIRQLFLQKTLNQDISWFDVNQTGDFASTFSENLTKIEEGIGPKVSFCVFYFVAAFIGITISLSKSWELTLVCVILLPIASLLTAGISMIGSKFSKKEMESYSSAGAIAEEVFSAIRTVVAFQGQEKEAKRYEKHLENAKKNNIKRSLFNGISEGVLYCFMYVSCALAAWFSVRLIVEGRNLNSHADKYDPGVIIGIVYTTWVAYWNFYLAAPYLQIFGTACGAANKVFKVLNSEPQINVSLTKGIKPEKCNGEIKFDGVQFKYPSRLDVTILKDVKLNIKAGETVAFVGSSGCGKSTCIQLLQRFYDPTRGKILVDGNNIKDLNLSWLRSHIGIVGQEPSLFAISVSENIRYGKLDATEEEIKTAAKKAQVHDFIESLPHGYDSVIGERGTQLSGGQKQRIAIARALVRQPSILLLDEATSALDTTSEAEVQAAIDSVSGECTTIIIAHRLSTVRNADRIIVFSEGNIVEQGTYQELMDYQKVFFNLVKAQTGDNGTIINNIDTDVPAKHHLEDVDLKESFESVESINKPDKLDVNCHISRQSVFEVLTLNKPESPWIVLGSICSGIIGASIPLSTMMMANIIGDFYIQNSNDLVTRTNPQCIVLIILGLVAGLAYVLQYYSFGIAGENLTLRVRSKMFSSIINQDISWFDRKENAVGSICAKLSSDGAAIQSACGASIGIMMNSLTTLLVSNSISLYLQWELALVMATLIPIIVFATYFESRKSAAIATEAVTNVRTVASLGCEKLFLDRYTKELEPYIVSSKKQAHFRAFQLGLARVLMSYGYAVGFFFGVRLIISRGLQYKMITRVVDVQVQGSYAVGQAFAFFPSFQNGIEATKRVIAILRRTPEVRSESDPSENEQDVGDIQFSRVHFSYPTRPQLPILQGMDLKVLSGKTVALVGSSGCGKSTIIQLLERFYEPSEGVITIDNTDISTMNLHQVRAKFGIVSQEPSLFDRTIAENIAYGKNHEDVTIEEIISAAKNANIHEFISSLPQGYETRLGSKGTQLSGGQKQRIAIARALVRDPKVLLLDEATSALDTESEKVVQEALDKAKKNRTCITIAHRLTTIQDSDLICVVHEGKVVEMGTHEELLNRRQYYYKFYKLQSGS</sequence>
<dbReference type="CDD" id="cd18578">
    <property type="entry name" value="ABC_6TM_Pgp_ABCB1_D2_like"/>
    <property type="match status" value="1"/>
</dbReference>
<evidence type="ECO:0000256" key="1">
    <source>
        <dbReference type="ARBA" id="ARBA00004141"/>
    </source>
</evidence>
<evidence type="ECO:0000256" key="4">
    <source>
        <dbReference type="ARBA" id="ARBA00022448"/>
    </source>
</evidence>
<dbReference type="InterPro" id="IPR039421">
    <property type="entry name" value="Type_1_exporter"/>
</dbReference>
<feature type="transmembrane region" description="Helical" evidence="14">
    <location>
        <begin position="746"/>
        <end position="766"/>
    </location>
</feature>
<feature type="transmembrane region" description="Helical" evidence="14">
    <location>
        <begin position="812"/>
        <end position="835"/>
    </location>
</feature>
<dbReference type="PANTHER" id="PTHR43394">
    <property type="entry name" value="ATP-DEPENDENT PERMEASE MDL1, MITOCHONDRIAL"/>
    <property type="match status" value="1"/>
</dbReference>
<evidence type="ECO:0000256" key="3">
    <source>
        <dbReference type="ARBA" id="ARBA00012191"/>
    </source>
</evidence>
<evidence type="ECO:0000313" key="18">
    <source>
        <dbReference type="Proteomes" id="UP001431783"/>
    </source>
</evidence>
<comment type="caution">
    <text evidence="17">The sequence shown here is derived from an EMBL/GenBank/DDBJ whole genome shotgun (WGS) entry which is preliminary data.</text>
</comment>
<name>A0AAW1U3X6_9CUCU</name>
<dbReference type="GO" id="GO:0090374">
    <property type="term" value="P:oligopeptide export from mitochondrion"/>
    <property type="evidence" value="ECO:0007669"/>
    <property type="project" value="TreeGrafter"/>
</dbReference>
<dbReference type="GO" id="GO:0005743">
    <property type="term" value="C:mitochondrial inner membrane"/>
    <property type="evidence" value="ECO:0007669"/>
    <property type="project" value="TreeGrafter"/>
</dbReference>
<dbReference type="FunFam" id="3.40.50.300:FF:000479">
    <property type="entry name" value="Multidrug resistance protein 1A"/>
    <property type="match status" value="1"/>
</dbReference>
<gene>
    <name evidence="17" type="ORF">WA026_016928</name>
</gene>
<protein>
    <recommendedName>
        <fullName evidence="3">ABC-type xenobiotic transporter</fullName>
        <ecNumber evidence="3">7.6.2.2</ecNumber>
    </recommendedName>
</protein>
<dbReference type="InterPro" id="IPR027417">
    <property type="entry name" value="P-loop_NTPase"/>
</dbReference>
<evidence type="ECO:0000256" key="10">
    <source>
        <dbReference type="ARBA" id="ARBA00022989"/>
    </source>
</evidence>
<dbReference type="CDD" id="cd03249">
    <property type="entry name" value="ABC_MTABC3_MDL1_MDL2"/>
    <property type="match status" value="2"/>
</dbReference>
<dbReference type="CDD" id="cd18577">
    <property type="entry name" value="ABC_6TM_Pgp_ABCB1_D1_like"/>
    <property type="match status" value="1"/>
</dbReference>
<organism evidence="17 18">
    <name type="scientific">Henosepilachna vigintioctopunctata</name>
    <dbReference type="NCBI Taxonomy" id="420089"/>
    <lineage>
        <taxon>Eukaryota</taxon>
        <taxon>Metazoa</taxon>
        <taxon>Ecdysozoa</taxon>
        <taxon>Arthropoda</taxon>
        <taxon>Hexapoda</taxon>
        <taxon>Insecta</taxon>
        <taxon>Pterygota</taxon>
        <taxon>Neoptera</taxon>
        <taxon>Endopterygota</taxon>
        <taxon>Coleoptera</taxon>
        <taxon>Polyphaga</taxon>
        <taxon>Cucujiformia</taxon>
        <taxon>Coccinelloidea</taxon>
        <taxon>Coccinellidae</taxon>
        <taxon>Epilachninae</taxon>
        <taxon>Epilachnini</taxon>
        <taxon>Henosepilachna</taxon>
    </lineage>
</organism>